<dbReference type="SUPFAM" id="SSF55781">
    <property type="entry name" value="GAF domain-like"/>
    <property type="match status" value="1"/>
</dbReference>
<dbReference type="GO" id="GO:0071111">
    <property type="term" value="F:cyclic-guanylate-specific phosphodiesterase activity"/>
    <property type="evidence" value="ECO:0007669"/>
    <property type="project" value="InterPro"/>
</dbReference>
<proteinExistence type="predicted"/>
<dbReference type="Gene3D" id="3.30.450.40">
    <property type="match status" value="1"/>
</dbReference>
<dbReference type="SMART" id="SM00065">
    <property type="entry name" value="GAF"/>
    <property type="match status" value="1"/>
</dbReference>
<comment type="caution">
    <text evidence="2">The sequence shown here is derived from an EMBL/GenBank/DDBJ whole genome shotgun (WGS) entry which is preliminary data.</text>
</comment>
<evidence type="ECO:0000313" key="3">
    <source>
        <dbReference type="Proteomes" id="UP000186364"/>
    </source>
</evidence>
<dbReference type="InterPro" id="IPR035919">
    <property type="entry name" value="EAL_sf"/>
</dbReference>
<dbReference type="PANTHER" id="PTHR33121">
    <property type="entry name" value="CYCLIC DI-GMP PHOSPHODIESTERASE PDEF"/>
    <property type="match status" value="1"/>
</dbReference>
<dbReference type="Pfam" id="PF00563">
    <property type="entry name" value="EAL"/>
    <property type="match status" value="1"/>
</dbReference>
<name>A0A1Q9B387_9HYPH</name>
<dbReference type="InterPro" id="IPR043128">
    <property type="entry name" value="Rev_trsase/Diguanyl_cyclase"/>
</dbReference>
<sequence>MDLEQKRLHALRSLNLLDTAESESFDRITRMASQIFQLPIAAISLTDHDRQWFKSKVGVEHDRIPREKAPCAEVTDSRDLLIIEDFAEDSFYCDSVLGLSGVRFYAGAPLVTRAGHCLGALCVLGPEPRSATAAEIAALKDLSSLVMSQIELEHAFGRVDPTSGLPNRLQFTDDLTDLARQRPEEERVLVALDLAQPDQLERLSAVIGPSASDDLVQEAARSLTAFLGPAIRVYHVSPAQFVYLAPAGAKTSTYQPELLRLLQNELVSAELHYAITPVGVTTAFKPGLSLPADCLRSLSSAVRETRASERPIGTYSNSHDIDYQRKFRLLNDFSAALSASDQLRIVLQPRLDLHSQELLSAEVLLRWRHPELGDISPAEFVPIVENSALAWPMTQWVLTTALDLLKTWKAAGKKIKLSVNFSASNLKGDIVDSVLVALAVRGLDYSDLEIELTESTLMQNSTQVLEKLDRLVGSGVALAIDDFGTGYSSLSYLQRLPVSVVKIDRSFIMALRDGARERTLVQSMIKLSHEMGYRVVAEGIETGEAADMLRAMGCDEGQGYYYARPLEIGDFERMTRSSALTNVDVAV</sequence>
<evidence type="ECO:0000259" key="1">
    <source>
        <dbReference type="PROSITE" id="PS50883"/>
    </source>
</evidence>
<gene>
    <name evidence="2" type="ORF">BJF93_22710</name>
</gene>
<organism evidence="2 3">
    <name type="scientific">Xaviernesmea oryzae</name>
    <dbReference type="NCBI Taxonomy" id="464029"/>
    <lineage>
        <taxon>Bacteria</taxon>
        <taxon>Pseudomonadati</taxon>
        <taxon>Pseudomonadota</taxon>
        <taxon>Alphaproteobacteria</taxon>
        <taxon>Hyphomicrobiales</taxon>
        <taxon>Rhizobiaceae</taxon>
        <taxon>Rhizobium/Agrobacterium group</taxon>
        <taxon>Xaviernesmea</taxon>
    </lineage>
</organism>
<dbReference type="SUPFAM" id="SSF55073">
    <property type="entry name" value="Nucleotide cyclase"/>
    <property type="match status" value="1"/>
</dbReference>
<dbReference type="EMBL" id="MKIP01000025">
    <property type="protein sequence ID" value="OLP62486.1"/>
    <property type="molecule type" value="Genomic_DNA"/>
</dbReference>
<feature type="domain" description="EAL" evidence="1">
    <location>
        <begin position="326"/>
        <end position="579"/>
    </location>
</feature>
<dbReference type="PANTHER" id="PTHR33121:SF19">
    <property type="entry name" value="CYCLIC DI-GMP PHOSPHODIESTERASE PA2567"/>
    <property type="match status" value="1"/>
</dbReference>
<dbReference type="Pfam" id="PF01590">
    <property type="entry name" value="GAF"/>
    <property type="match status" value="1"/>
</dbReference>
<dbReference type="Gene3D" id="3.20.20.450">
    <property type="entry name" value="EAL domain"/>
    <property type="match status" value="1"/>
</dbReference>
<reference evidence="2 3" key="1">
    <citation type="submission" date="2016-09" db="EMBL/GenBank/DDBJ databases">
        <title>Rhizobium sp. nov., a novel species isolated from the rice rhizosphere.</title>
        <authorList>
            <person name="Zhao J."/>
            <person name="Zhang X."/>
        </authorList>
    </citation>
    <scope>NUCLEOTIDE SEQUENCE [LARGE SCALE GENOMIC DNA]</scope>
    <source>
        <strain evidence="2 3">1.7048</strain>
    </source>
</reference>
<dbReference type="InterPro" id="IPR029016">
    <property type="entry name" value="GAF-like_dom_sf"/>
</dbReference>
<dbReference type="SMART" id="SM00052">
    <property type="entry name" value="EAL"/>
    <property type="match status" value="1"/>
</dbReference>
<keyword evidence="3" id="KW-1185">Reference proteome</keyword>
<dbReference type="OrthoDB" id="9814202at2"/>
<dbReference type="PROSITE" id="PS50883">
    <property type="entry name" value="EAL"/>
    <property type="match status" value="1"/>
</dbReference>
<dbReference type="Proteomes" id="UP000186364">
    <property type="component" value="Unassembled WGS sequence"/>
</dbReference>
<accession>A0A1Q9B387</accession>
<dbReference type="AlphaFoldDB" id="A0A1Q9B387"/>
<dbReference type="InterPro" id="IPR001633">
    <property type="entry name" value="EAL_dom"/>
</dbReference>
<dbReference type="Gene3D" id="3.30.70.270">
    <property type="match status" value="1"/>
</dbReference>
<protein>
    <submittedName>
        <fullName evidence="2">Diguanylate phosphodiesterase</fullName>
    </submittedName>
</protein>
<dbReference type="InterPro" id="IPR029787">
    <property type="entry name" value="Nucleotide_cyclase"/>
</dbReference>
<dbReference type="InterPro" id="IPR003018">
    <property type="entry name" value="GAF"/>
</dbReference>
<dbReference type="CDD" id="cd01948">
    <property type="entry name" value="EAL"/>
    <property type="match status" value="1"/>
</dbReference>
<dbReference type="InterPro" id="IPR050706">
    <property type="entry name" value="Cyclic-di-GMP_PDE-like"/>
</dbReference>
<dbReference type="SUPFAM" id="SSF141868">
    <property type="entry name" value="EAL domain-like"/>
    <property type="match status" value="1"/>
</dbReference>
<evidence type="ECO:0000313" key="2">
    <source>
        <dbReference type="EMBL" id="OLP62486.1"/>
    </source>
</evidence>